<keyword evidence="12" id="KW-1185">Reference proteome</keyword>
<dbReference type="SUPFAM" id="SSF50998">
    <property type="entry name" value="Quinoprotein alcohol dehydrogenase-like"/>
    <property type="match status" value="1"/>
</dbReference>
<dbReference type="PROSITE" id="PS50011">
    <property type="entry name" value="PROTEIN_KINASE_DOM"/>
    <property type="match status" value="1"/>
</dbReference>
<dbReference type="EC" id="2.7.11.1" evidence="1"/>
<keyword evidence="7" id="KW-0853">WD repeat</keyword>
<keyword evidence="3" id="KW-0808">Transferase</keyword>
<dbReference type="SUPFAM" id="SSF56112">
    <property type="entry name" value="Protein kinase-like (PK-like)"/>
    <property type="match status" value="1"/>
</dbReference>
<dbReference type="GO" id="GO:0004674">
    <property type="term" value="F:protein serine/threonine kinase activity"/>
    <property type="evidence" value="ECO:0007669"/>
    <property type="project" value="UniProtKB-KW"/>
</dbReference>
<evidence type="ECO:0000313" key="12">
    <source>
        <dbReference type="Proteomes" id="UP000326354"/>
    </source>
</evidence>
<evidence type="ECO:0000256" key="2">
    <source>
        <dbReference type="ARBA" id="ARBA00022527"/>
    </source>
</evidence>
<dbReference type="InterPro" id="IPR011047">
    <property type="entry name" value="Quinoprotein_ADH-like_sf"/>
</dbReference>
<dbReference type="Pfam" id="PF00069">
    <property type="entry name" value="Pkinase"/>
    <property type="match status" value="1"/>
</dbReference>
<sequence>MHYYVKKKNQPQHHGPYTSEQIAHFFQQNQLDDSYMISTDAQHWSVAVTKDIFPIRYKIISELGHGGMAIVYKARDVLLKRYCAVKIVAKNDSETPVHFQEEAAAMARLQHPNIVTVYDTGTFPQCFLSMELVEGITLQKWLKVQRSENEYLDIFHQICQAIEYAHQNQVIHRDIKPENIMLSKNGVKVMDFGIARQLDTNYTLQKTGNIMGTPRYMAPEIIRGQKADKRSDIYALGVILYQMLTGRLPYEEDEVLGLFFAIMNTDPPSPSLINPRVNKDLEVVCMHCIQTKREHRYQRVRELRQEIERVQKHLPIKTRPAGVITKITKYCFRHPVQVFFLVAVPLISLVLFMQNIQLRSAQQREQQTTLEKQVSLIFAHMTIATNSISLKKHTKAIKPLRKAFSELQNAYQQMRKNKAHKGLQEKLKRYQQNIILLGQSILPNVVFPQQKIKIPVSTLIQRFPSFLQLSPNGKLMAEIIPHPQHGRAYLLCWEIKDGIDCTPHNALFKIVCDEGPIQFKHDASGIYYIDKGQIFFLNFAANKRRQVSKRATRLPYLKKFIISANEKYFAYLAAKNDDRLVIHGQNKEFNAQNGDLVRIKGDVAMSRDSKFIAGVARGGMFIWSLNKKIFIKKNTNDWRDSPKNILFGPSGRHIIYNEHMGSVFLYDFVAHQKTILTAHENQIQDITFSSDHRFFCTCGLDKKVILWDSLFRKISEFKVKETPRKVVFDASQNIVLLSSTPTQFFLQRWTRQKYMREYVAHKSTHELLQHFRKKNAAAQSNFVVQKPVLVSSKGTYVVQPFHFRFMLWEGNKPCSLIHSFMNRNDFVCLRFSHDERYLANLQENGELLVLDMATKSMQQLLKLQRGRSKHMSFSLNNQHIFANDLKGLHIVDIVTKEHISIPTKNRIFLCTEESPNKKWLACSYNDGHIELWNGNYIQGQKNVFQSFHRRDLARKIIWHENGKVFATVTASGTIHTWLYENKKWQHGETYNYPYKIVHLFFAPDARYFAVTTPRKTIMFDRKTKEKYELFSGYFKGSGVFLFPDWEKVAMPSINGDILIYKLPHSQDAINFLSKKEKEN</sequence>
<feature type="domain" description="Protein kinase" evidence="10">
    <location>
        <begin position="57"/>
        <end position="316"/>
    </location>
</feature>
<feature type="transmembrane region" description="Helical" evidence="9">
    <location>
        <begin position="336"/>
        <end position="356"/>
    </location>
</feature>
<dbReference type="SMART" id="SM00320">
    <property type="entry name" value="WD40"/>
    <property type="match status" value="4"/>
</dbReference>
<evidence type="ECO:0000256" key="9">
    <source>
        <dbReference type="SAM" id="Phobius"/>
    </source>
</evidence>
<keyword evidence="5 11" id="KW-0418">Kinase</keyword>
<gene>
    <name evidence="11" type="ORF">UABAM_05607</name>
</gene>
<dbReference type="PROSITE" id="PS50294">
    <property type="entry name" value="WD_REPEATS_REGION"/>
    <property type="match status" value="1"/>
</dbReference>
<dbReference type="Pfam" id="PF00400">
    <property type="entry name" value="WD40"/>
    <property type="match status" value="1"/>
</dbReference>
<accession>A0A5S9ISN8</accession>
<evidence type="ECO:0000256" key="5">
    <source>
        <dbReference type="ARBA" id="ARBA00022777"/>
    </source>
</evidence>
<dbReference type="Gene3D" id="2.130.10.10">
    <property type="entry name" value="YVTN repeat-like/Quinoprotein amine dehydrogenase"/>
    <property type="match status" value="2"/>
</dbReference>
<dbReference type="RefSeq" id="WP_151971231.1">
    <property type="nucleotide sequence ID" value="NZ_AP019860.1"/>
</dbReference>
<keyword evidence="2 11" id="KW-0723">Serine/threonine-protein kinase</keyword>
<dbReference type="KEGG" id="uam:UABAM_05607"/>
<evidence type="ECO:0000256" key="3">
    <source>
        <dbReference type="ARBA" id="ARBA00022679"/>
    </source>
</evidence>
<dbReference type="InterPro" id="IPR000719">
    <property type="entry name" value="Prot_kinase_dom"/>
</dbReference>
<protein>
    <recommendedName>
        <fullName evidence="1">non-specific serine/threonine protein kinase</fullName>
        <ecNumber evidence="1">2.7.11.1</ecNumber>
    </recommendedName>
</protein>
<keyword evidence="9" id="KW-0472">Membrane</keyword>
<keyword evidence="9" id="KW-1133">Transmembrane helix</keyword>
<evidence type="ECO:0000256" key="7">
    <source>
        <dbReference type="PROSITE-ProRule" id="PRU00221"/>
    </source>
</evidence>
<dbReference type="AlphaFoldDB" id="A0A5S9ISN8"/>
<dbReference type="InterPro" id="IPR017441">
    <property type="entry name" value="Protein_kinase_ATP_BS"/>
</dbReference>
<keyword evidence="4 8" id="KW-0547">Nucleotide-binding</keyword>
<dbReference type="EMBL" id="AP019860">
    <property type="protein sequence ID" value="BBM87204.1"/>
    <property type="molecule type" value="Genomic_DNA"/>
</dbReference>
<dbReference type="GO" id="GO:0005524">
    <property type="term" value="F:ATP binding"/>
    <property type="evidence" value="ECO:0007669"/>
    <property type="project" value="UniProtKB-UniRule"/>
</dbReference>
<feature type="repeat" description="WD" evidence="7">
    <location>
        <begin position="676"/>
        <end position="708"/>
    </location>
</feature>
<dbReference type="Gene3D" id="3.30.200.20">
    <property type="entry name" value="Phosphorylase Kinase, domain 1"/>
    <property type="match status" value="1"/>
</dbReference>
<dbReference type="InterPro" id="IPR011009">
    <property type="entry name" value="Kinase-like_dom_sf"/>
</dbReference>
<reference evidence="11 12" key="1">
    <citation type="submission" date="2019-08" db="EMBL/GenBank/DDBJ databases">
        <title>Complete genome sequence of Candidatus Uab amorphum.</title>
        <authorList>
            <person name="Shiratori T."/>
            <person name="Suzuki S."/>
            <person name="Kakizawa Y."/>
            <person name="Ishida K."/>
        </authorList>
    </citation>
    <scope>NUCLEOTIDE SEQUENCE [LARGE SCALE GENOMIC DNA]</scope>
    <source>
        <strain evidence="11 12">SRT547</strain>
    </source>
</reference>
<dbReference type="CDD" id="cd14014">
    <property type="entry name" value="STKc_PknB_like"/>
    <property type="match status" value="1"/>
</dbReference>
<dbReference type="Gene3D" id="1.10.510.10">
    <property type="entry name" value="Transferase(Phosphotransferase) domain 1"/>
    <property type="match status" value="1"/>
</dbReference>
<dbReference type="PANTHER" id="PTHR43289">
    <property type="entry name" value="MITOGEN-ACTIVATED PROTEIN KINASE KINASE KINASE 20-RELATED"/>
    <property type="match status" value="1"/>
</dbReference>
<evidence type="ECO:0000256" key="8">
    <source>
        <dbReference type="PROSITE-ProRule" id="PRU10141"/>
    </source>
</evidence>
<organism evidence="11 12">
    <name type="scientific">Uabimicrobium amorphum</name>
    <dbReference type="NCBI Taxonomy" id="2596890"/>
    <lineage>
        <taxon>Bacteria</taxon>
        <taxon>Pseudomonadati</taxon>
        <taxon>Planctomycetota</taxon>
        <taxon>Candidatus Uabimicrobiia</taxon>
        <taxon>Candidatus Uabimicrobiales</taxon>
        <taxon>Candidatus Uabimicrobiaceae</taxon>
        <taxon>Candidatus Uabimicrobium</taxon>
    </lineage>
</organism>
<proteinExistence type="predicted"/>
<feature type="binding site" evidence="8">
    <location>
        <position position="90"/>
    </location>
    <ligand>
        <name>ATP</name>
        <dbReference type="ChEBI" id="CHEBI:30616"/>
    </ligand>
</feature>
<name>A0A5S9ISN8_UABAM</name>
<evidence type="ECO:0000256" key="1">
    <source>
        <dbReference type="ARBA" id="ARBA00012513"/>
    </source>
</evidence>
<dbReference type="PROSITE" id="PS00107">
    <property type="entry name" value="PROTEIN_KINASE_ATP"/>
    <property type="match status" value="1"/>
</dbReference>
<keyword evidence="6 8" id="KW-0067">ATP-binding</keyword>
<dbReference type="PROSITE" id="PS50082">
    <property type="entry name" value="WD_REPEATS_2"/>
    <property type="match status" value="1"/>
</dbReference>
<dbReference type="PANTHER" id="PTHR43289:SF6">
    <property type="entry name" value="SERINE_THREONINE-PROTEIN KINASE NEKL-3"/>
    <property type="match status" value="1"/>
</dbReference>
<keyword evidence="9" id="KW-0812">Transmembrane</keyword>
<dbReference type="FunFam" id="1.10.510.10:FF:000021">
    <property type="entry name" value="Serine/threonine protein kinase"/>
    <property type="match status" value="1"/>
</dbReference>
<dbReference type="PROSITE" id="PS00108">
    <property type="entry name" value="PROTEIN_KINASE_ST"/>
    <property type="match status" value="1"/>
</dbReference>
<dbReference type="OrthoDB" id="9788659at2"/>
<dbReference type="Proteomes" id="UP000326354">
    <property type="component" value="Chromosome"/>
</dbReference>
<dbReference type="SMART" id="SM00220">
    <property type="entry name" value="S_TKc"/>
    <property type="match status" value="1"/>
</dbReference>
<dbReference type="InterPro" id="IPR001680">
    <property type="entry name" value="WD40_rpt"/>
</dbReference>
<evidence type="ECO:0000313" key="11">
    <source>
        <dbReference type="EMBL" id="BBM87204.1"/>
    </source>
</evidence>
<dbReference type="InterPro" id="IPR015943">
    <property type="entry name" value="WD40/YVTN_repeat-like_dom_sf"/>
</dbReference>
<dbReference type="InterPro" id="IPR008271">
    <property type="entry name" value="Ser/Thr_kinase_AS"/>
</dbReference>
<evidence type="ECO:0000256" key="6">
    <source>
        <dbReference type="ARBA" id="ARBA00022840"/>
    </source>
</evidence>
<evidence type="ECO:0000256" key="4">
    <source>
        <dbReference type="ARBA" id="ARBA00022741"/>
    </source>
</evidence>
<evidence type="ECO:0000259" key="10">
    <source>
        <dbReference type="PROSITE" id="PS50011"/>
    </source>
</evidence>